<feature type="signal peptide" evidence="2">
    <location>
        <begin position="1"/>
        <end position="23"/>
    </location>
</feature>
<evidence type="ECO:0000313" key="3">
    <source>
        <dbReference type="EMBL" id="OUR80918.1"/>
    </source>
</evidence>
<evidence type="ECO:0000256" key="1">
    <source>
        <dbReference type="SAM" id="Coils"/>
    </source>
</evidence>
<gene>
    <name evidence="3" type="ORF">A9Q75_09650</name>
</gene>
<dbReference type="PROSITE" id="PS51257">
    <property type="entry name" value="PROKAR_LIPOPROTEIN"/>
    <property type="match status" value="1"/>
</dbReference>
<evidence type="ECO:0000256" key="2">
    <source>
        <dbReference type="SAM" id="SignalP"/>
    </source>
</evidence>
<protein>
    <recommendedName>
        <fullName evidence="5">Lipoprotein</fullName>
    </recommendedName>
</protein>
<keyword evidence="1" id="KW-0175">Coiled coil</keyword>
<reference evidence="4" key="1">
    <citation type="journal article" date="2017" name="Proc. Natl. Acad. Sci. U.S.A.">
        <title>Simulation of Deepwater Horizon oil plume reveals substrate specialization within a complex community of hydrocarbon degraders.</title>
        <authorList>
            <person name="Hu P."/>
            <person name="Dubinsky E.A."/>
            <person name="Probst A.J."/>
            <person name="Wang J."/>
            <person name="Sieber C.M.K."/>
            <person name="Tom L.M."/>
            <person name="Gardinali P."/>
            <person name="Banfield J.F."/>
            <person name="Atlas R.M."/>
            <person name="Andersen G.L."/>
        </authorList>
    </citation>
    <scope>NUCLEOTIDE SEQUENCE [LARGE SCALE GENOMIC DNA]</scope>
</reference>
<organism evidence="3 4">
    <name type="scientific">Colwellia psychrerythraea</name>
    <name type="common">Vibrio psychroerythus</name>
    <dbReference type="NCBI Taxonomy" id="28229"/>
    <lineage>
        <taxon>Bacteria</taxon>
        <taxon>Pseudomonadati</taxon>
        <taxon>Pseudomonadota</taxon>
        <taxon>Gammaproteobacteria</taxon>
        <taxon>Alteromonadales</taxon>
        <taxon>Colwelliaceae</taxon>
        <taxon>Colwellia</taxon>
    </lineage>
</organism>
<comment type="caution">
    <text evidence="3">The sequence shown here is derived from an EMBL/GenBank/DDBJ whole genome shotgun (WGS) entry which is preliminary data.</text>
</comment>
<dbReference type="AlphaFoldDB" id="A0A1Y5EDY2"/>
<feature type="chain" id="PRO_5012260739" description="Lipoprotein" evidence="2">
    <location>
        <begin position="24"/>
        <end position="521"/>
    </location>
</feature>
<evidence type="ECO:0000313" key="4">
    <source>
        <dbReference type="Proteomes" id="UP000243053"/>
    </source>
</evidence>
<dbReference type="Proteomes" id="UP000243053">
    <property type="component" value="Unassembled WGS sequence"/>
</dbReference>
<name>A0A1Y5EDY2_COLPS</name>
<keyword evidence="2" id="KW-0732">Signal</keyword>
<sequence>MKTLTLCIACVGLSLLTACQSTSKPATTKNAEVNQQTQYFVEAKISLDKLKEEINQGRRDQLAYFAPGTFEEAVEEFDNATEEYMDIGQNGTSTLNVFQSDTEQYQEAKQEIINYIALANQKLKFSYSIKETAESTLAATFTQQALLKDIGTPKIYAKDYQKINERIDDLVEYIDEGKVSKAQEKQPELLIDMQALEVRTVRVNALGQLDSDIAYIKKKSLARYVPISHQQLLTARSNANAIIIATPRATKEIKTAVELAEFELAHLFHTSKEVNALKNTKSKSYEQYLLDKEVLLHTVSESLGTADVRDLAMTKQVEAIALQAGTIKGKLTTANAAVLALQSDNSQSSVATESLRTEFKSQLVNLNGKYDALVIENSDLNKQLQSKNIELIRLQAYKEAVSDVESKHAAEKERALQVQAKKEAEQKALALKEQAEKEALALEAKTIKEAEQKVLALQEQSKKEAEQQALALQAQAVEPIKVTAAKLDVEEAAKVKVKETVLEIEAVEEVVEIPVTVKDDK</sequence>
<evidence type="ECO:0008006" key="5">
    <source>
        <dbReference type="Google" id="ProtNLM"/>
    </source>
</evidence>
<feature type="coiled-coil region" evidence="1">
    <location>
        <begin position="363"/>
        <end position="475"/>
    </location>
</feature>
<dbReference type="EMBL" id="MAAF01000056">
    <property type="protein sequence ID" value="OUR80918.1"/>
    <property type="molecule type" value="Genomic_DNA"/>
</dbReference>
<proteinExistence type="predicted"/>
<accession>A0A1Y5EDY2</accession>